<evidence type="ECO:0000313" key="9">
    <source>
        <dbReference type="Proteomes" id="UP001500582"/>
    </source>
</evidence>
<dbReference type="SUPFAM" id="SSF56655">
    <property type="entry name" value="Carbohydrate phosphatase"/>
    <property type="match status" value="1"/>
</dbReference>
<dbReference type="EC" id="3.1.3.25" evidence="7"/>
<evidence type="ECO:0000256" key="7">
    <source>
        <dbReference type="RuleBase" id="RU364068"/>
    </source>
</evidence>
<dbReference type="PROSITE" id="PS00629">
    <property type="entry name" value="IMP_1"/>
    <property type="match status" value="1"/>
</dbReference>
<evidence type="ECO:0000256" key="3">
    <source>
        <dbReference type="ARBA" id="ARBA00009759"/>
    </source>
</evidence>
<dbReference type="CDD" id="cd01639">
    <property type="entry name" value="IMPase"/>
    <property type="match status" value="1"/>
</dbReference>
<evidence type="ECO:0000256" key="1">
    <source>
        <dbReference type="ARBA" id="ARBA00001033"/>
    </source>
</evidence>
<evidence type="ECO:0000256" key="4">
    <source>
        <dbReference type="ARBA" id="ARBA00022723"/>
    </source>
</evidence>
<dbReference type="Gene3D" id="3.40.190.80">
    <property type="match status" value="1"/>
</dbReference>
<proteinExistence type="inferred from homology"/>
<keyword evidence="5 7" id="KW-0378">Hydrolase</keyword>
<dbReference type="PRINTS" id="PR00377">
    <property type="entry name" value="IMPHPHTASES"/>
</dbReference>
<name>A0ABP8H3N5_9SPHI</name>
<comment type="similarity">
    <text evidence="3 7">Belongs to the inositol monophosphatase superfamily.</text>
</comment>
<dbReference type="InterPro" id="IPR022337">
    <property type="entry name" value="Inositol_monophosphatase_SuhB"/>
</dbReference>
<sequence length="261" mass="29305">MEQIVKQVVELSKQVGEFIRQERKTFSADKIEYKGLNDLVSYVDKTAEQKIVAGLEAILPEAGFITEEKTSTKVSERYNWIIDPLDGTTNFIHGLPVFSISIALKEYDELVAGIIYEVNMDECFYAWKGAPAYLNGVEIKVSNTPTLEKSLLATGFPYYDFGKQDIYIELFADLMRNCHGLRRLGSAAVDLAYTACGRFEAFYEYNLNAWDVAAGIVIVKQAGGTVVNFKGGDECIETRELLATNGKITEDMLGYIQKYFK</sequence>
<dbReference type="Pfam" id="PF00459">
    <property type="entry name" value="Inositol_P"/>
    <property type="match status" value="1"/>
</dbReference>
<keyword evidence="6 7" id="KW-0460">Magnesium</keyword>
<comment type="cofactor">
    <cofactor evidence="2 7">
        <name>Mg(2+)</name>
        <dbReference type="ChEBI" id="CHEBI:18420"/>
    </cofactor>
</comment>
<keyword evidence="4 7" id="KW-0479">Metal-binding</keyword>
<dbReference type="InterPro" id="IPR033942">
    <property type="entry name" value="IMPase"/>
</dbReference>
<keyword evidence="9" id="KW-1185">Reference proteome</keyword>
<dbReference type="PRINTS" id="PR01959">
    <property type="entry name" value="SBIMPHPHTASE"/>
</dbReference>
<gene>
    <name evidence="8" type="ORF">GCM10023149_40810</name>
</gene>
<dbReference type="EMBL" id="BAABFT010000013">
    <property type="protein sequence ID" value="GAA4333795.1"/>
    <property type="molecule type" value="Genomic_DNA"/>
</dbReference>
<dbReference type="PANTHER" id="PTHR20854:SF4">
    <property type="entry name" value="INOSITOL-1-MONOPHOSPHATASE-RELATED"/>
    <property type="match status" value="1"/>
</dbReference>
<accession>A0ABP8H3N5</accession>
<organism evidence="8 9">
    <name type="scientific">Mucilaginibacter gynuensis</name>
    <dbReference type="NCBI Taxonomy" id="1302236"/>
    <lineage>
        <taxon>Bacteria</taxon>
        <taxon>Pseudomonadati</taxon>
        <taxon>Bacteroidota</taxon>
        <taxon>Sphingobacteriia</taxon>
        <taxon>Sphingobacteriales</taxon>
        <taxon>Sphingobacteriaceae</taxon>
        <taxon>Mucilaginibacter</taxon>
    </lineage>
</organism>
<dbReference type="RefSeq" id="WP_345213026.1">
    <property type="nucleotide sequence ID" value="NZ_BAABFT010000013.1"/>
</dbReference>
<dbReference type="InterPro" id="IPR000760">
    <property type="entry name" value="Inositol_monophosphatase-like"/>
</dbReference>
<dbReference type="PROSITE" id="PS00630">
    <property type="entry name" value="IMP_2"/>
    <property type="match status" value="1"/>
</dbReference>
<reference evidence="9" key="1">
    <citation type="journal article" date="2019" name="Int. J. Syst. Evol. Microbiol.">
        <title>The Global Catalogue of Microorganisms (GCM) 10K type strain sequencing project: providing services to taxonomists for standard genome sequencing and annotation.</title>
        <authorList>
            <consortium name="The Broad Institute Genomics Platform"/>
            <consortium name="The Broad Institute Genome Sequencing Center for Infectious Disease"/>
            <person name="Wu L."/>
            <person name="Ma J."/>
        </authorList>
    </citation>
    <scope>NUCLEOTIDE SEQUENCE [LARGE SCALE GENOMIC DNA]</scope>
    <source>
        <strain evidence="9">JCM 17705</strain>
    </source>
</reference>
<dbReference type="Gene3D" id="3.30.540.10">
    <property type="entry name" value="Fructose-1,6-Bisphosphatase, subunit A, domain 1"/>
    <property type="match status" value="1"/>
</dbReference>
<dbReference type="PANTHER" id="PTHR20854">
    <property type="entry name" value="INOSITOL MONOPHOSPHATASE"/>
    <property type="match status" value="1"/>
</dbReference>
<evidence type="ECO:0000256" key="6">
    <source>
        <dbReference type="ARBA" id="ARBA00022842"/>
    </source>
</evidence>
<dbReference type="InterPro" id="IPR020583">
    <property type="entry name" value="Inositol_monoP_metal-BS"/>
</dbReference>
<evidence type="ECO:0000256" key="2">
    <source>
        <dbReference type="ARBA" id="ARBA00001946"/>
    </source>
</evidence>
<evidence type="ECO:0000313" key="8">
    <source>
        <dbReference type="EMBL" id="GAA4333795.1"/>
    </source>
</evidence>
<comment type="catalytic activity">
    <reaction evidence="1 7">
        <text>a myo-inositol phosphate + H2O = myo-inositol + phosphate</text>
        <dbReference type="Rhea" id="RHEA:24056"/>
        <dbReference type="ChEBI" id="CHEBI:15377"/>
        <dbReference type="ChEBI" id="CHEBI:17268"/>
        <dbReference type="ChEBI" id="CHEBI:43474"/>
        <dbReference type="ChEBI" id="CHEBI:84139"/>
        <dbReference type="EC" id="3.1.3.25"/>
    </reaction>
</comment>
<dbReference type="InterPro" id="IPR020550">
    <property type="entry name" value="Inositol_monophosphatase_CS"/>
</dbReference>
<dbReference type="Proteomes" id="UP001500582">
    <property type="component" value="Unassembled WGS sequence"/>
</dbReference>
<protein>
    <recommendedName>
        <fullName evidence="7">Inositol-1-monophosphatase</fullName>
        <ecNumber evidence="7">3.1.3.25</ecNumber>
    </recommendedName>
</protein>
<evidence type="ECO:0000256" key="5">
    <source>
        <dbReference type="ARBA" id="ARBA00022801"/>
    </source>
</evidence>
<comment type="caution">
    <text evidence="8">The sequence shown here is derived from an EMBL/GenBank/DDBJ whole genome shotgun (WGS) entry which is preliminary data.</text>
</comment>